<keyword evidence="2 6" id="KW-0547">Nucleotide-binding</keyword>
<gene>
    <name evidence="9" type="ORF">G6F51_001909</name>
</gene>
<dbReference type="GO" id="GO:0046872">
    <property type="term" value="F:metal ion binding"/>
    <property type="evidence" value="ECO:0007669"/>
    <property type="project" value="UniProtKB-KW"/>
</dbReference>
<dbReference type="PRINTS" id="PR00318">
    <property type="entry name" value="GPROTEINA"/>
</dbReference>
<evidence type="ECO:0000256" key="4">
    <source>
        <dbReference type="ARBA" id="ARBA00023134"/>
    </source>
</evidence>
<accession>A0A9P6YL73</accession>
<dbReference type="GO" id="GO:0005834">
    <property type="term" value="C:heterotrimeric G-protein complex"/>
    <property type="evidence" value="ECO:0007669"/>
    <property type="project" value="InterPro"/>
</dbReference>
<dbReference type="SMART" id="SM00671">
    <property type="entry name" value="SEL1"/>
    <property type="match status" value="4"/>
</dbReference>
<dbReference type="InterPro" id="IPR011025">
    <property type="entry name" value="GproteinA_insert"/>
</dbReference>
<evidence type="ECO:0000256" key="2">
    <source>
        <dbReference type="ARBA" id="ARBA00022741"/>
    </source>
</evidence>
<dbReference type="PANTHER" id="PTHR10218">
    <property type="entry name" value="GTP-BINDING PROTEIN ALPHA SUBUNIT"/>
    <property type="match status" value="1"/>
</dbReference>
<feature type="compositionally biased region" description="Polar residues" evidence="8">
    <location>
        <begin position="15"/>
        <end position="27"/>
    </location>
</feature>
<dbReference type="EMBL" id="JAANIT010000153">
    <property type="protein sequence ID" value="KAG1551341.1"/>
    <property type="molecule type" value="Genomic_DNA"/>
</dbReference>
<feature type="binding site" evidence="7">
    <location>
        <position position="246"/>
    </location>
    <ligand>
        <name>Mg(2+)</name>
        <dbReference type="ChEBI" id="CHEBI:18420"/>
    </ligand>
</feature>
<dbReference type="Pfam" id="PF00503">
    <property type="entry name" value="G-alpha"/>
    <property type="match status" value="1"/>
</dbReference>
<feature type="region of interest" description="Disordered" evidence="8">
    <location>
        <begin position="1"/>
        <end position="28"/>
    </location>
</feature>
<name>A0A9P6YL73_RHIOR</name>
<dbReference type="PANTHER" id="PTHR10218:SF242">
    <property type="entry name" value="GUANINE NUCLEOTIDE-BINDING PROTEIN ALPHA-1 SUBUNIT"/>
    <property type="match status" value="1"/>
</dbReference>
<dbReference type="CDD" id="cd00066">
    <property type="entry name" value="G-alpha"/>
    <property type="match status" value="1"/>
</dbReference>
<dbReference type="AlphaFoldDB" id="A0A9P6YL73"/>
<dbReference type="GO" id="GO:0000750">
    <property type="term" value="P:pheromone-dependent signal transduction involved in conjugation with cellular fusion"/>
    <property type="evidence" value="ECO:0007669"/>
    <property type="project" value="TreeGrafter"/>
</dbReference>
<dbReference type="GO" id="GO:0005525">
    <property type="term" value="F:GTP binding"/>
    <property type="evidence" value="ECO:0007669"/>
    <property type="project" value="UniProtKB-KW"/>
</dbReference>
<evidence type="ECO:0000313" key="10">
    <source>
        <dbReference type="Proteomes" id="UP000717996"/>
    </source>
</evidence>
<dbReference type="InterPro" id="IPR002975">
    <property type="entry name" value="Fungi_Gprotein_alpha"/>
</dbReference>
<evidence type="ECO:0000256" key="6">
    <source>
        <dbReference type="PIRSR" id="PIRSR601019-1"/>
    </source>
</evidence>
<dbReference type="GO" id="GO:0003924">
    <property type="term" value="F:GTPase activity"/>
    <property type="evidence" value="ECO:0007669"/>
    <property type="project" value="InterPro"/>
</dbReference>
<keyword evidence="1 7" id="KW-0479">Metal-binding</keyword>
<evidence type="ECO:0000256" key="3">
    <source>
        <dbReference type="ARBA" id="ARBA00022842"/>
    </source>
</evidence>
<keyword evidence="5" id="KW-0807">Transducer</keyword>
<evidence type="ECO:0000313" key="9">
    <source>
        <dbReference type="EMBL" id="KAG1551341.1"/>
    </source>
</evidence>
<feature type="binding site" evidence="7">
    <location>
        <position position="381"/>
    </location>
    <ligand>
        <name>Mg(2+)</name>
        <dbReference type="ChEBI" id="CHEBI:18420"/>
    </ligand>
</feature>
<evidence type="ECO:0000256" key="7">
    <source>
        <dbReference type="PIRSR" id="PIRSR601019-2"/>
    </source>
</evidence>
<dbReference type="SUPFAM" id="SSF47895">
    <property type="entry name" value="Transducin (alpha subunit), insertion domain"/>
    <property type="match status" value="1"/>
</dbReference>
<feature type="binding site" evidence="6">
    <location>
        <begin position="469"/>
        <end position="472"/>
    </location>
    <ligand>
        <name>GTP</name>
        <dbReference type="ChEBI" id="CHEBI:37565"/>
    </ligand>
</feature>
<keyword evidence="4 6" id="KW-0342">GTP-binding</keyword>
<dbReference type="GO" id="GO:0005737">
    <property type="term" value="C:cytoplasm"/>
    <property type="evidence" value="ECO:0007669"/>
    <property type="project" value="TreeGrafter"/>
</dbReference>
<feature type="binding site" evidence="6">
    <location>
        <position position="526"/>
    </location>
    <ligand>
        <name>GTP</name>
        <dbReference type="ChEBI" id="CHEBI:37565"/>
    </ligand>
</feature>
<dbReference type="Proteomes" id="UP000717996">
    <property type="component" value="Unassembled WGS sequence"/>
</dbReference>
<dbReference type="GO" id="GO:0031683">
    <property type="term" value="F:G-protein beta/gamma-subunit complex binding"/>
    <property type="evidence" value="ECO:0007669"/>
    <property type="project" value="InterPro"/>
</dbReference>
<organism evidence="9 10">
    <name type="scientific">Rhizopus oryzae</name>
    <name type="common">Mucormycosis agent</name>
    <name type="synonym">Rhizopus arrhizus var. delemar</name>
    <dbReference type="NCBI Taxonomy" id="64495"/>
    <lineage>
        <taxon>Eukaryota</taxon>
        <taxon>Fungi</taxon>
        <taxon>Fungi incertae sedis</taxon>
        <taxon>Mucoromycota</taxon>
        <taxon>Mucoromycotina</taxon>
        <taxon>Mucoromycetes</taxon>
        <taxon>Mucorales</taxon>
        <taxon>Mucorineae</taxon>
        <taxon>Rhizopodaceae</taxon>
        <taxon>Rhizopus</taxon>
    </lineage>
</organism>
<dbReference type="GO" id="GO:0001664">
    <property type="term" value="F:G protein-coupled receptor binding"/>
    <property type="evidence" value="ECO:0007669"/>
    <property type="project" value="InterPro"/>
</dbReference>
<sequence>MLDMITVDRKPPLHQQKSTTDLSSIRSSIMAPSRPRSVQIDHDMIESHIMAPPPLKQSNFKDDNMLVFAQKKEEEEESNKYLQLGLKYHEKGELEKATYYWRLSSQHGSPLGLFFYGIALRHGWGCKKDPIKAVKYLQSAAESAVYELQTNVAQSAMVAKSELVLAIYELGVCFRHGWGVPKNLETAAYYFQIASNLGDPDAQNDLGFCYMHGIGVKKDLYLAAKYYRLAEKQGQGIIGAGDSGKSTIIKQMRLIHASGFSKLERENFRLMIFTNILGSMQALLEGMHLNKLTFENDANWEYIALFEQIPTTLSLQESYPIEYLEPLKSLWKDKGIQETFSKGHTFAFNENIYYFFDELDRIFQPGFIPSDADIIHCRIKTTGIVETKFRNGSVTYKMLDVGGQRSERKKWIHCFDNVAAILFVVALSGYDSCLVEDKYSNQMYEAFMLFESICNSKWFINTSIILFLNKNDLFKKKLLKSNVKDYFPDYRGSPTDYNQAKEYFKSRFLCLNANHQKQIYVHFTVATDTKLLAVVMESVSDICSDCGTVLDDLRIGEEQETEYKYGRSQIKHIKTGTETINCKRIEKVFKYFDIPNDAYNEAIGFYSKYKSKLNAWKGTEIGLVLATLIGSDSRPGWLLSDYLKAFPEPVDLKHIRSTYLTLFPSFIRFQKISDVQLQVNFVVEKLYPTVVQQLQQKFKKLYKKPIKSQLIKIARQLTEFAKNHGVGEGAHIRPVICAAIFISALYLQRKECKKKSALSSPLYVYKMQTIEPIIEISHRILADRYNDILKLLGTCLEKVPWLSSVNPKNAVYFLDDILTFFYGPDPIFNASNYQSQIIRKAERKREEFTETIREAKQKFDQGIEPNSKTSLEFHMWNLLSKGYSVEELETWHPQALCDKSNSFLFKERFGIANFPRDIDSVDVTQDDMSDQEIALYLTESLLAPI</sequence>
<dbReference type="PROSITE" id="PS51882">
    <property type="entry name" value="G_ALPHA"/>
    <property type="match status" value="1"/>
</dbReference>
<dbReference type="Pfam" id="PF08238">
    <property type="entry name" value="Sel1"/>
    <property type="match status" value="3"/>
</dbReference>
<dbReference type="GO" id="GO:0007186">
    <property type="term" value="P:G protein-coupled receptor signaling pathway"/>
    <property type="evidence" value="ECO:0007669"/>
    <property type="project" value="InterPro"/>
</dbReference>
<protein>
    <submittedName>
        <fullName evidence="9">Uncharacterized protein</fullName>
    </submittedName>
</protein>
<evidence type="ECO:0000256" key="8">
    <source>
        <dbReference type="SAM" id="MobiDB-lite"/>
    </source>
</evidence>
<dbReference type="SUPFAM" id="SSF52540">
    <property type="entry name" value="P-loop containing nucleoside triphosphate hydrolases"/>
    <property type="match status" value="1"/>
</dbReference>
<evidence type="ECO:0000256" key="1">
    <source>
        <dbReference type="ARBA" id="ARBA00022723"/>
    </source>
</evidence>
<dbReference type="FunFam" id="3.40.50.300:FF:000563">
    <property type="entry name" value="Guanine nucleotide-binding protein alpha subunit"/>
    <property type="match status" value="1"/>
</dbReference>
<dbReference type="InterPro" id="IPR011990">
    <property type="entry name" value="TPR-like_helical_dom_sf"/>
</dbReference>
<keyword evidence="3 7" id="KW-0460">Magnesium</keyword>
<dbReference type="Gene3D" id="1.10.400.10">
    <property type="entry name" value="GI Alpha 1, domain 2-like"/>
    <property type="match status" value="1"/>
</dbReference>
<dbReference type="InterPro" id="IPR027417">
    <property type="entry name" value="P-loop_NTPase"/>
</dbReference>
<feature type="binding site" evidence="6">
    <location>
        <begin position="400"/>
        <end position="404"/>
    </location>
    <ligand>
        <name>GTP</name>
        <dbReference type="ChEBI" id="CHEBI:37565"/>
    </ligand>
</feature>
<comment type="caution">
    <text evidence="9">The sequence shown here is derived from an EMBL/GenBank/DDBJ whole genome shotgun (WGS) entry which is preliminary data.</text>
</comment>
<evidence type="ECO:0000256" key="5">
    <source>
        <dbReference type="ARBA" id="ARBA00023224"/>
    </source>
</evidence>
<dbReference type="Gene3D" id="1.25.40.10">
    <property type="entry name" value="Tetratricopeptide repeat domain"/>
    <property type="match status" value="1"/>
</dbReference>
<dbReference type="SMART" id="SM00275">
    <property type="entry name" value="G_alpha"/>
    <property type="match status" value="1"/>
</dbReference>
<feature type="compositionally biased region" description="Basic and acidic residues" evidence="8">
    <location>
        <begin position="1"/>
        <end position="11"/>
    </location>
</feature>
<dbReference type="PRINTS" id="PR01241">
    <property type="entry name" value="GPROTEINAFNG"/>
</dbReference>
<dbReference type="OrthoDB" id="5817230at2759"/>
<reference evidence="9" key="1">
    <citation type="journal article" date="2020" name="Microb. Genom.">
        <title>Genetic diversity of clinical and environmental Mucorales isolates obtained from an investigation of mucormycosis cases among solid organ transplant recipients.</title>
        <authorList>
            <person name="Nguyen M.H."/>
            <person name="Kaul D."/>
            <person name="Muto C."/>
            <person name="Cheng S.J."/>
            <person name="Richter R.A."/>
            <person name="Bruno V.M."/>
            <person name="Liu G."/>
            <person name="Beyhan S."/>
            <person name="Sundermann A.J."/>
            <person name="Mounaud S."/>
            <person name="Pasculle A.W."/>
            <person name="Nierman W.C."/>
            <person name="Driscoll E."/>
            <person name="Cumbie R."/>
            <person name="Clancy C.J."/>
            <person name="Dupont C.L."/>
        </authorList>
    </citation>
    <scope>NUCLEOTIDE SEQUENCE</scope>
    <source>
        <strain evidence="9">GL16</strain>
    </source>
</reference>
<dbReference type="InterPro" id="IPR001019">
    <property type="entry name" value="Gprotein_alpha_su"/>
</dbReference>
<dbReference type="Gene3D" id="3.40.50.300">
    <property type="entry name" value="P-loop containing nucleotide triphosphate hydrolases"/>
    <property type="match status" value="1"/>
</dbReference>
<dbReference type="SUPFAM" id="SSF81901">
    <property type="entry name" value="HCP-like"/>
    <property type="match status" value="1"/>
</dbReference>
<dbReference type="InterPro" id="IPR006597">
    <property type="entry name" value="Sel1-like"/>
</dbReference>
<proteinExistence type="predicted"/>